<dbReference type="EMBL" id="GBXM01051281">
    <property type="protein sequence ID" value="JAH57296.1"/>
    <property type="molecule type" value="Transcribed_RNA"/>
</dbReference>
<accession>A0A0E9TPW6</accession>
<name>A0A0E9TPW6_ANGAN</name>
<evidence type="ECO:0000313" key="1">
    <source>
        <dbReference type="EMBL" id="JAH54758.1"/>
    </source>
</evidence>
<dbReference type="AlphaFoldDB" id="A0A0E9TPW6"/>
<organism evidence="1">
    <name type="scientific">Anguilla anguilla</name>
    <name type="common">European freshwater eel</name>
    <name type="synonym">Muraena anguilla</name>
    <dbReference type="NCBI Taxonomy" id="7936"/>
    <lineage>
        <taxon>Eukaryota</taxon>
        <taxon>Metazoa</taxon>
        <taxon>Chordata</taxon>
        <taxon>Craniata</taxon>
        <taxon>Vertebrata</taxon>
        <taxon>Euteleostomi</taxon>
        <taxon>Actinopterygii</taxon>
        <taxon>Neopterygii</taxon>
        <taxon>Teleostei</taxon>
        <taxon>Anguilliformes</taxon>
        <taxon>Anguillidae</taxon>
        <taxon>Anguilla</taxon>
    </lineage>
</organism>
<reference evidence="1" key="2">
    <citation type="journal article" date="2015" name="Fish Shellfish Immunol.">
        <title>Early steps in the European eel (Anguilla anguilla)-Vibrio vulnificus interaction in the gills: Role of the RtxA13 toxin.</title>
        <authorList>
            <person name="Callol A."/>
            <person name="Pajuelo D."/>
            <person name="Ebbesson L."/>
            <person name="Teles M."/>
            <person name="MacKenzie S."/>
            <person name="Amaro C."/>
        </authorList>
    </citation>
    <scope>NUCLEOTIDE SEQUENCE</scope>
</reference>
<protein>
    <submittedName>
        <fullName evidence="1">Uncharacterized protein</fullName>
    </submittedName>
</protein>
<sequence>MHLFHLYSEVKHFVKLFSKGGM</sequence>
<dbReference type="EMBL" id="GBXM01053819">
    <property type="protein sequence ID" value="JAH54758.1"/>
    <property type="molecule type" value="Transcribed_RNA"/>
</dbReference>
<reference evidence="1" key="1">
    <citation type="submission" date="2014-11" db="EMBL/GenBank/DDBJ databases">
        <authorList>
            <person name="Amaro Gonzalez C."/>
        </authorList>
    </citation>
    <scope>NUCLEOTIDE SEQUENCE</scope>
</reference>
<proteinExistence type="predicted"/>